<evidence type="ECO:0000313" key="2">
    <source>
        <dbReference type="Proteomes" id="UP000184612"/>
    </source>
</evidence>
<evidence type="ECO:0000313" key="1">
    <source>
        <dbReference type="EMBL" id="SHO53448.1"/>
    </source>
</evidence>
<dbReference type="Proteomes" id="UP000184612">
    <property type="component" value="Unassembled WGS sequence"/>
</dbReference>
<gene>
    <name evidence="1" type="ORF">SAMN02745217_04128</name>
</gene>
<organism evidence="1 2">
    <name type="scientific">Anaerocolumna xylanovorans DSM 12503</name>
    <dbReference type="NCBI Taxonomy" id="1121345"/>
    <lineage>
        <taxon>Bacteria</taxon>
        <taxon>Bacillati</taxon>
        <taxon>Bacillota</taxon>
        <taxon>Clostridia</taxon>
        <taxon>Lachnospirales</taxon>
        <taxon>Lachnospiraceae</taxon>
        <taxon>Anaerocolumna</taxon>
    </lineage>
</organism>
<dbReference type="EMBL" id="FRFD01000013">
    <property type="protein sequence ID" value="SHO53448.1"/>
    <property type="molecule type" value="Genomic_DNA"/>
</dbReference>
<keyword evidence="2" id="KW-1185">Reference proteome</keyword>
<protein>
    <submittedName>
        <fullName evidence="1">Uncharacterized protein</fullName>
    </submittedName>
</protein>
<name>A0A1M7YLH3_9FIRM</name>
<dbReference type="RefSeq" id="WP_073590757.1">
    <property type="nucleotide sequence ID" value="NZ_FRFD01000013.1"/>
</dbReference>
<accession>A0A1M7YLH3</accession>
<reference evidence="1 2" key="1">
    <citation type="submission" date="2016-12" db="EMBL/GenBank/DDBJ databases">
        <authorList>
            <person name="Song W.-J."/>
            <person name="Kurnit D.M."/>
        </authorList>
    </citation>
    <scope>NUCLEOTIDE SEQUENCE [LARGE SCALE GENOMIC DNA]</scope>
    <source>
        <strain evidence="1 2">DSM 12503</strain>
    </source>
</reference>
<sequence>MLQLEKALSIYSDKLIDGEEVNLYDFSNEVETADREEFLELAKFVELTSSKKATDKFKSIFSKLNEYKEEYYGYSKVANFHSEKGADLNSDIIDKLFDEDFPDEE</sequence>
<proteinExistence type="predicted"/>
<dbReference type="STRING" id="1121345.SAMN02745217_04128"/>
<dbReference type="OrthoDB" id="2086176at2"/>
<dbReference type="AlphaFoldDB" id="A0A1M7YLH3"/>